<dbReference type="eggNOG" id="COG0835">
    <property type="taxonomic scope" value="Bacteria"/>
</dbReference>
<feature type="domain" description="CheW-like" evidence="2">
    <location>
        <begin position="282"/>
        <end position="420"/>
    </location>
</feature>
<dbReference type="SUPFAM" id="SSF50341">
    <property type="entry name" value="CheW-like"/>
    <property type="match status" value="1"/>
</dbReference>
<dbReference type="Proteomes" id="UP000016895">
    <property type="component" value="Chromosome 1"/>
</dbReference>
<evidence type="ECO:0000259" key="2">
    <source>
        <dbReference type="PROSITE" id="PS50851"/>
    </source>
</evidence>
<proteinExistence type="predicted"/>
<name>U4K2Z3_9VIBR</name>
<dbReference type="InterPro" id="IPR002545">
    <property type="entry name" value="CheW-lke_dom"/>
</dbReference>
<dbReference type="KEGG" id="vni:VIBNI_A0748"/>
<sequence>MIKDSVLSSEQALDEYFTSLLDEEGLLSSVEAEAREAQNAAVAEKTPVSEEMVAEVPTEISTDSVPSEQAGSAIDSSDAETEELAVDTASAKDLSVQDQETQEQELDEAQPEQEEEPNLADYGLELQPEVQPEPIPSYTETVYNEFEAPDLEDVQRLLSQLESTNIADEPEIEELIVQNTAEIATLSPEETVVEEVAVEEPAVEVASDEIQSWDVAEPVVEDIPEVQEVQTQEEVVQEEVSEPEVEVQEPESTVDTEVDATPETQSGGDAEDTWHTVARNEAFQALYFDVNGVTFAVPLDELGGIHRKNEELNHLIGRPDWYLGLQTNRSDQLDVVDTARWVMSEKLTDNSHRENYDYIVMLGESHWGLAANKLLGTEWLDPEKVRWRESAGKRPWLAGMVKEKMCALIHVEELVSMLNAGLDVKALDS</sequence>
<dbReference type="EMBL" id="FO203526">
    <property type="protein sequence ID" value="CCO56921.1"/>
    <property type="molecule type" value="Genomic_DNA"/>
</dbReference>
<reference evidence="3 4" key="1">
    <citation type="journal article" date="2013" name="ISME J.">
        <title>Comparative genomics of pathogenic lineages of Vibrio nigripulchritudo identifies virulence-associated traits.</title>
        <authorList>
            <person name="Goudenege D."/>
            <person name="Labreuche Y."/>
            <person name="Krin E."/>
            <person name="Ansquer D."/>
            <person name="Mangenot S."/>
            <person name="Calteau A."/>
            <person name="Medigue C."/>
            <person name="Mazel D."/>
            <person name="Polz M.F."/>
            <person name="Le Roux F."/>
        </authorList>
    </citation>
    <scope>NUCLEOTIDE SEQUENCE [LARGE SCALE GENOMIC DNA]</scope>
    <source>
        <strain evidence="4">SnF1</strain>
    </source>
</reference>
<dbReference type="GO" id="GO:0007165">
    <property type="term" value="P:signal transduction"/>
    <property type="evidence" value="ECO:0007669"/>
    <property type="project" value="InterPro"/>
</dbReference>
<feature type="region of interest" description="Disordered" evidence="1">
    <location>
        <begin position="232"/>
        <end position="271"/>
    </location>
</feature>
<evidence type="ECO:0000313" key="3">
    <source>
        <dbReference type="EMBL" id="CCO56921.1"/>
    </source>
</evidence>
<evidence type="ECO:0000256" key="1">
    <source>
        <dbReference type="SAM" id="MobiDB-lite"/>
    </source>
</evidence>
<evidence type="ECO:0000313" key="4">
    <source>
        <dbReference type="Proteomes" id="UP000016895"/>
    </source>
</evidence>
<dbReference type="STRING" id="28173.VIBNI_A0748"/>
<dbReference type="GO" id="GO:0006935">
    <property type="term" value="P:chemotaxis"/>
    <property type="evidence" value="ECO:0007669"/>
    <property type="project" value="InterPro"/>
</dbReference>
<protein>
    <submittedName>
        <fullName evidence="3">Putative Methyl-accepting chemotaxis protein</fullName>
    </submittedName>
</protein>
<feature type="compositionally biased region" description="Polar residues" evidence="1">
    <location>
        <begin position="59"/>
        <end position="70"/>
    </location>
</feature>
<feature type="region of interest" description="Disordered" evidence="1">
    <location>
        <begin position="36"/>
        <end position="118"/>
    </location>
</feature>
<dbReference type="RefSeq" id="WP_022549980.1">
    <property type="nucleotide sequence ID" value="NC_022528.1"/>
</dbReference>
<dbReference type="PROSITE" id="PS50851">
    <property type="entry name" value="CHEW"/>
    <property type="match status" value="1"/>
</dbReference>
<gene>
    <name evidence="3" type="ORF">VIBNI_A0748</name>
</gene>
<feature type="compositionally biased region" description="Acidic residues" evidence="1">
    <location>
        <begin position="235"/>
        <end position="260"/>
    </location>
</feature>
<organism evidence="3 4">
    <name type="scientific">Vibrio nigripulchritudo</name>
    <dbReference type="NCBI Taxonomy" id="28173"/>
    <lineage>
        <taxon>Bacteria</taxon>
        <taxon>Pseudomonadati</taxon>
        <taxon>Pseudomonadota</taxon>
        <taxon>Gammaproteobacteria</taxon>
        <taxon>Vibrionales</taxon>
        <taxon>Vibrionaceae</taxon>
        <taxon>Vibrio</taxon>
    </lineage>
</organism>
<dbReference type="InterPro" id="IPR036061">
    <property type="entry name" value="CheW-like_dom_sf"/>
</dbReference>
<dbReference type="SMART" id="SM00260">
    <property type="entry name" value="CheW"/>
    <property type="match status" value="1"/>
</dbReference>
<dbReference type="AlphaFoldDB" id="U4K2Z3"/>
<keyword evidence="4" id="KW-1185">Reference proteome</keyword>
<dbReference type="PATRIC" id="fig|1260221.3.peg.714"/>
<accession>U4K2Z3</accession>
<dbReference type="PIRSF" id="PIRSF020479">
    <property type="entry name" value="UCP020479_CheW"/>
    <property type="match status" value="1"/>
</dbReference>
<feature type="compositionally biased region" description="Acidic residues" evidence="1">
    <location>
        <begin position="100"/>
        <end position="118"/>
    </location>
</feature>
<dbReference type="InterPro" id="IPR014506">
    <property type="entry name" value="UCP020479_CheW"/>
</dbReference>